<feature type="transmembrane region" description="Helical" evidence="7">
    <location>
        <begin position="201"/>
        <end position="226"/>
    </location>
</feature>
<keyword evidence="3" id="KW-1003">Cell membrane</keyword>
<sequence length="295" mass="32823">MNAVTTRVAPVKPAAAEKSARRFSIVRLLVYVLLGILFVTQLYPLLWLALYSLKNNEEILSGNFFALPASPQWQNFTDAIESGNYFRYLLNSFFVTSITMVGVLLLASLASFAISRFRWRYGQVVLLVFLVGMMIPMQATLLPLMIIFKNMGILNTHLSIILPYIAFQTPISVFILSGFMKAIPHEIEESAVVDGASIFRIFRSIILPISIPPMMTVCILTFINIWNEYIMAATFISSEKLKTLPFGVYSFVSQYSVNYGAIGAFLVLGALPVILIYFLLADKITKGMVAGAVKG</sequence>
<evidence type="ECO:0000313" key="10">
    <source>
        <dbReference type="Proteomes" id="UP000249522"/>
    </source>
</evidence>
<name>A0A2W1M1U9_9BACL</name>
<evidence type="ECO:0000256" key="2">
    <source>
        <dbReference type="ARBA" id="ARBA00022448"/>
    </source>
</evidence>
<dbReference type="Proteomes" id="UP000249522">
    <property type="component" value="Unassembled WGS sequence"/>
</dbReference>
<dbReference type="PANTHER" id="PTHR43744:SF8">
    <property type="entry name" value="SN-GLYCEROL-3-PHOSPHATE TRANSPORT SYSTEM PERMEASE PROTEIN UGPE"/>
    <property type="match status" value="1"/>
</dbReference>
<comment type="similarity">
    <text evidence="7">Belongs to the binding-protein-dependent transport system permease family.</text>
</comment>
<evidence type="ECO:0000256" key="6">
    <source>
        <dbReference type="ARBA" id="ARBA00023136"/>
    </source>
</evidence>
<proteinExistence type="inferred from homology"/>
<evidence type="ECO:0000256" key="4">
    <source>
        <dbReference type="ARBA" id="ARBA00022692"/>
    </source>
</evidence>
<feature type="transmembrane region" description="Helical" evidence="7">
    <location>
        <begin position="124"/>
        <end position="148"/>
    </location>
</feature>
<evidence type="ECO:0000256" key="5">
    <source>
        <dbReference type="ARBA" id="ARBA00022989"/>
    </source>
</evidence>
<dbReference type="Pfam" id="PF00528">
    <property type="entry name" value="BPD_transp_1"/>
    <property type="match status" value="1"/>
</dbReference>
<dbReference type="RefSeq" id="WP_111144988.1">
    <property type="nucleotide sequence ID" value="NZ_QKRB01000010.1"/>
</dbReference>
<evidence type="ECO:0000256" key="7">
    <source>
        <dbReference type="RuleBase" id="RU363032"/>
    </source>
</evidence>
<dbReference type="CDD" id="cd06261">
    <property type="entry name" value="TM_PBP2"/>
    <property type="match status" value="1"/>
</dbReference>
<feature type="domain" description="ABC transmembrane type-1" evidence="8">
    <location>
        <begin position="89"/>
        <end position="280"/>
    </location>
</feature>
<keyword evidence="6 7" id="KW-0472">Membrane</keyword>
<comment type="caution">
    <text evidence="9">The sequence shown here is derived from an EMBL/GenBank/DDBJ whole genome shotgun (WGS) entry which is preliminary data.</text>
</comment>
<keyword evidence="10" id="KW-1185">Reference proteome</keyword>
<dbReference type="AlphaFoldDB" id="A0A2W1M1U9"/>
<protein>
    <submittedName>
        <fullName evidence="9">Carbohydrate ABC transporter permease</fullName>
    </submittedName>
</protein>
<dbReference type="GO" id="GO:0005886">
    <property type="term" value="C:plasma membrane"/>
    <property type="evidence" value="ECO:0007669"/>
    <property type="project" value="UniProtKB-SubCell"/>
</dbReference>
<dbReference type="EMBL" id="QKRB01000010">
    <property type="protein sequence ID" value="PZD97627.1"/>
    <property type="molecule type" value="Genomic_DNA"/>
</dbReference>
<organism evidence="9 10">
    <name type="scientific">Paenibacillus sambharensis</name>
    <dbReference type="NCBI Taxonomy" id="1803190"/>
    <lineage>
        <taxon>Bacteria</taxon>
        <taxon>Bacillati</taxon>
        <taxon>Bacillota</taxon>
        <taxon>Bacilli</taxon>
        <taxon>Bacillales</taxon>
        <taxon>Paenibacillaceae</taxon>
        <taxon>Paenibacillus</taxon>
    </lineage>
</organism>
<evidence type="ECO:0000313" key="9">
    <source>
        <dbReference type="EMBL" id="PZD97627.1"/>
    </source>
</evidence>
<comment type="subcellular location">
    <subcellularLocation>
        <location evidence="1 7">Cell membrane</location>
        <topology evidence="1 7">Multi-pass membrane protein</topology>
    </subcellularLocation>
</comment>
<keyword evidence="5 7" id="KW-1133">Transmembrane helix</keyword>
<keyword evidence="4 7" id="KW-0812">Transmembrane</keyword>
<dbReference type="PROSITE" id="PS50928">
    <property type="entry name" value="ABC_TM1"/>
    <property type="match status" value="1"/>
</dbReference>
<dbReference type="InterPro" id="IPR035906">
    <property type="entry name" value="MetI-like_sf"/>
</dbReference>
<reference evidence="9 10" key="1">
    <citation type="submission" date="2018-06" db="EMBL/GenBank/DDBJ databases">
        <title>Paenibacillus imtechensis sp. nov.</title>
        <authorList>
            <person name="Pinnaka A.K."/>
            <person name="Singh H."/>
            <person name="Kaur M."/>
        </authorList>
    </citation>
    <scope>NUCLEOTIDE SEQUENCE [LARGE SCALE GENOMIC DNA]</scope>
    <source>
        <strain evidence="9 10">SMB1</strain>
    </source>
</reference>
<dbReference type="GO" id="GO:0055085">
    <property type="term" value="P:transmembrane transport"/>
    <property type="evidence" value="ECO:0007669"/>
    <property type="project" value="InterPro"/>
</dbReference>
<evidence type="ECO:0000256" key="1">
    <source>
        <dbReference type="ARBA" id="ARBA00004651"/>
    </source>
</evidence>
<dbReference type="InterPro" id="IPR000515">
    <property type="entry name" value="MetI-like"/>
</dbReference>
<gene>
    <name evidence="9" type="ORF">DNH61_01785</name>
</gene>
<evidence type="ECO:0000259" key="8">
    <source>
        <dbReference type="PROSITE" id="PS50928"/>
    </source>
</evidence>
<dbReference type="PANTHER" id="PTHR43744">
    <property type="entry name" value="ABC TRANSPORTER PERMEASE PROTEIN MG189-RELATED-RELATED"/>
    <property type="match status" value="1"/>
</dbReference>
<feature type="transmembrane region" description="Helical" evidence="7">
    <location>
        <begin position="259"/>
        <end position="280"/>
    </location>
</feature>
<keyword evidence="2 7" id="KW-0813">Transport</keyword>
<dbReference type="Gene3D" id="1.10.3720.10">
    <property type="entry name" value="MetI-like"/>
    <property type="match status" value="1"/>
</dbReference>
<feature type="transmembrane region" description="Helical" evidence="7">
    <location>
        <begin position="88"/>
        <end position="112"/>
    </location>
</feature>
<dbReference type="OrthoDB" id="187395at2"/>
<feature type="transmembrane region" description="Helical" evidence="7">
    <location>
        <begin position="160"/>
        <end position="180"/>
    </location>
</feature>
<dbReference type="SUPFAM" id="SSF161098">
    <property type="entry name" value="MetI-like"/>
    <property type="match status" value="1"/>
</dbReference>
<accession>A0A2W1M1U9</accession>
<feature type="transmembrane region" description="Helical" evidence="7">
    <location>
        <begin position="28"/>
        <end position="50"/>
    </location>
</feature>
<evidence type="ECO:0000256" key="3">
    <source>
        <dbReference type="ARBA" id="ARBA00022475"/>
    </source>
</evidence>